<evidence type="ECO:0000313" key="8">
    <source>
        <dbReference type="Proteomes" id="UP000487268"/>
    </source>
</evidence>
<dbReference type="GO" id="GO:0005886">
    <property type="term" value="C:plasma membrane"/>
    <property type="evidence" value="ECO:0007669"/>
    <property type="project" value="UniProtKB-SubCell"/>
</dbReference>
<dbReference type="Pfam" id="PF12823">
    <property type="entry name" value="DUF3817"/>
    <property type="match status" value="1"/>
</dbReference>
<evidence type="ECO:0000256" key="1">
    <source>
        <dbReference type="ARBA" id="ARBA00004651"/>
    </source>
</evidence>
<evidence type="ECO:0000313" key="7">
    <source>
        <dbReference type="EMBL" id="MQY04217.1"/>
    </source>
</evidence>
<evidence type="ECO:0000259" key="6">
    <source>
        <dbReference type="Pfam" id="PF12823"/>
    </source>
</evidence>
<keyword evidence="3" id="KW-0812">Transmembrane</keyword>
<keyword evidence="2" id="KW-1003">Cell membrane</keyword>
<protein>
    <recommendedName>
        <fullName evidence="6">DUF3817 domain-containing protein</fullName>
    </recommendedName>
</protein>
<dbReference type="InterPro" id="IPR023845">
    <property type="entry name" value="DUF3817_TM"/>
</dbReference>
<comment type="caution">
    <text evidence="7">The sequence shown here is derived from an EMBL/GenBank/DDBJ whole genome shotgun (WGS) entry which is preliminary data.</text>
</comment>
<gene>
    <name evidence="7" type="ORF">ACRB68_22680</name>
</gene>
<evidence type="ECO:0000256" key="3">
    <source>
        <dbReference type="ARBA" id="ARBA00022692"/>
    </source>
</evidence>
<accession>A0A7K0BST8</accession>
<name>A0A7K0BST8_9ACTN</name>
<keyword evidence="8" id="KW-1185">Reference proteome</keyword>
<dbReference type="Proteomes" id="UP000487268">
    <property type="component" value="Unassembled WGS sequence"/>
</dbReference>
<evidence type="ECO:0000256" key="4">
    <source>
        <dbReference type="ARBA" id="ARBA00022989"/>
    </source>
</evidence>
<dbReference type="RefSeq" id="WP_153532011.1">
    <property type="nucleotide sequence ID" value="NZ_WEGH01000001.1"/>
</dbReference>
<keyword evidence="5" id="KW-0472">Membrane</keyword>
<evidence type="ECO:0000256" key="2">
    <source>
        <dbReference type="ARBA" id="ARBA00022475"/>
    </source>
</evidence>
<comment type="subcellular location">
    <subcellularLocation>
        <location evidence="1">Cell membrane</location>
        <topology evidence="1">Multi-pass membrane protein</topology>
    </subcellularLocation>
</comment>
<dbReference type="AlphaFoldDB" id="A0A7K0BST8"/>
<proteinExistence type="predicted"/>
<organism evidence="7 8">
    <name type="scientific">Actinomadura macrotermitis</name>
    <dbReference type="NCBI Taxonomy" id="2585200"/>
    <lineage>
        <taxon>Bacteria</taxon>
        <taxon>Bacillati</taxon>
        <taxon>Actinomycetota</taxon>
        <taxon>Actinomycetes</taxon>
        <taxon>Streptosporangiales</taxon>
        <taxon>Thermomonosporaceae</taxon>
        <taxon>Actinomadura</taxon>
    </lineage>
</organism>
<feature type="domain" description="DUF3817" evidence="6">
    <location>
        <begin position="2"/>
        <end position="60"/>
    </location>
</feature>
<dbReference type="EMBL" id="WEGH01000001">
    <property type="protein sequence ID" value="MQY04217.1"/>
    <property type="molecule type" value="Genomic_DNA"/>
</dbReference>
<evidence type="ECO:0000256" key="5">
    <source>
        <dbReference type="ARBA" id="ARBA00023136"/>
    </source>
</evidence>
<keyword evidence="4" id="KW-1133">Transmembrane helix</keyword>
<reference evidence="7 8" key="1">
    <citation type="submission" date="2019-10" db="EMBL/GenBank/DDBJ databases">
        <title>Actinomadura rubteroloni sp. nov. and Actinomadura macrotermitis sp. nov., isolated from the gut of fungus growing-termite Macrotermes natalensis.</title>
        <authorList>
            <person name="Benndorf R."/>
            <person name="Martin K."/>
            <person name="Kuefner M."/>
            <person name="De Beer W."/>
            <person name="Kaster A.-K."/>
            <person name="Vollmers J."/>
            <person name="Poulsen M."/>
            <person name="Beemelmanns C."/>
        </authorList>
    </citation>
    <scope>NUCLEOTIDE SEQUENCE [LARGE SCALE GENOMIC DNA]</scope>
    <source>
        <strain evidence="7 8">RB68</strain>
    </source>
</reference>
<sequence length="79" mass="8009">MRALRIAAAAEAATLAILLINLATVHLPAISGLCGPLHGTAYLATIALAWPAGPAARWRAAIPGIGGLLALRRPAHSGR</sequence>